<reference evidence="5" key="1">
    <citation type="journal article" date="1993" name="Biochim. Biophys. Acta">
        <title>Two developmentally regulated mRNAs encoding actin-binding proteins in Physarum polycephalum.</title>
        <authorList>
            <person name="St-Pierre B."/>
            <person name="Couture C."/>
            <person name="Laroche A."/>
            <person name="Pallotta D."/>
        </authorList>
    </citation>
    <scope>NUCLEOTIDE SEQUENCE</scope>
    <source>
        <strain evidence="5">Cld-Axe</strain>
    </source>
</reference>
<evidence type="ECO:0000313" key="5">
    <source>
        <dbReference type="EMBL" id="AAA29967.1"/>
    </source>
</evidence>
<dbReference type="InterPro" id="IPR001589">
    <property type="entry name" value="Actinin_actin-bd_CS"/>
</dbReference>
<protein>
    <submittedName>
        <fullName evidence="5">Actin-binding protein</fullName>
    </submittedName>
</protein>
<dbReference type="Gene3D" id="1.10.418.10">
    <property type="entry name" value="Calponin-like domain"/>
    <property type="match status" value="2"/>
</dbReference>
<dbReference type="EMBL" id="L08068">
    <property type="protein sequence ID" value="AAA29967.1"/>
    <property type="molecule type" value="mRNA"/>
</dbReference>
<dbReference type="PROSITE" id="PS50021">
    <property type="entry name" value="CH"/>
    <property type="match status" value="2"/>
</dbReference>
<dbReference type="PIR" id="S32565">
    <property type="entry name" value="S32565"/>
</dbReference>
<dbReference type="PANTHER" id="PTHR11915">
    <property type="entry name" value="SPECTRIN/FILAMIN RELATED CYTOSKELETAL PROTEIN"/>
    <property type="match status" value="1"/>
</dbReference>
<dbReference type="PROSITE" id="PS00019">
    <property type="entry name" value="ACTININ_1"/>
    <property type="match status" value="1"/>
</dbReference>
<evidence type="ECO:0000256" key="2">
    <source>
        <dbReference type="ARBA" id="ARBA00023203"/>
    </source>
</evidence>
<organism evidence="5">
    <name type="scientific">Physarum polycephalum</name>
    <name type="common">Many-headed slime mold</name>
    <name type="synonym">Badhamia polycephala</name>
    <dbReference type="NCBI Taxonomy" id="5791"/>
    <lineage>
        <taxon>Eukaryota</taxon>
        <taxon>Amoebozoa</taxon>
        <taxon>Evosea</taxon>
        <taxon>Eumycetozoa</taxon>
        <taxon>Myxogastria</taxon>
        <taxon>Myxogastromycetidae</taxon>
        <taxon>Physariida</taxon>
        <taxon>Physaraceae</taxon>
        <taxon>Physarum</taxon>
    </lineage>
</organism>
<dbReference type="InterPro" id="IPR001715">
    <property type="entry name" value="CH_dom"/>
</dbReference>
<dbReference type="GO" id="GO:0003779">
    <property type="term" value="F:actin binding"/>
    <property type="evidence" value="ECO:0007669"/>
    <property type="project" value="UniProtKB-KW"/>
</dbReference>
<accession>Q03486</accession>
<sequence>MSNDWETVQEKAFTAWVNGVLKHVDEKVTDITQDFSDGIKLAHFLELLSGKKMPKKPEEARSRIHKINNVFLAMQFLEQMEVKVEGVAAEDFVDSNKKLILGFLWTLYRKYRIHVIKEGDKSSEEGLLLWCKNTTAGYDGVDIKSFKTGFRDGHAFLALAHKYDPAQFNYDELNKLSPDQRLEKAFEIAEKTINIPKLLDVNEVMKGTADERALILYTSLFFHAFSAQAQARAAAGARDSLQDQLSSAQQSKEELMKKVSELEKANAELKSRYEDELKKLKEQPEIQTDRANTQTKRGDDLQARLTSSSKRADQEFSLLLLLRQQFDQHVLDMHNWRKLVEVDTVADFLMEVKTPLVEELAKAGGFDVQVSKLRGSLENETKVIHQYLKDKEDFNKQKISKK</sequence>
<evidence type="ECO:0000256" key="3">
    <source>
        <dbReference type="SAM" id="MobiDB-lite"/>
    </source>
</evidence>
<dbReference type="Pfam" id="PF00307">
    <property type="entry name" value="CH"/>
    <property type="match status" value="2"/>
</dbReference>
<dbReference type="SMART" id="SM00033">
    <property type="entry name" value="CH"/>
    <property type="match status" value="2"/>
</dbReference>
<dbReference type="InterPro" id="IPR036872">
    <property type="entry name" value="CH_dom_sf"/>
</dbReference>
<feature type="region of interest" description="Disordered" evidence="3">
    <location>
        <begin position="280"/>
        <end position="300"/>
    </location>
</feature>
<keyword evidence="1" id="KW-0677">Repeat</keyword>
<dbReference type="AlphaFoldDB" id="Q03486"/>
<gene>
    <name evidence="5" type="primary">ABP-46</name>
</gene>
<feature type="domain" description="Calponin-homology (CH)" evidence="4">
    <location>
        <begin position="7"/>
        <end position="112"/>
    </location>
</feature>
<keyword evidence="2" id="KW-0009">Actin-binding</keyword>
<evidence type="ECO:0000256" key="1">
    <source>
        <dbReference type="ARBA" id="ARBA00022737"/>
    </source>
</evidence>
<feature type="domain" description="Calponin-homology (CH)" evidence="4">
    <location>
        <begin position="121"/>
        <end position="226"/>
    </location>
</feature>
<evidence type="ECO:0000259" key="4">
    <source>
        <dbReference type="PROSITE" id="PS50021"/>
    </source>
</evidence>
<dbReference type="SUPFAM" id="SSF47576">
    <property type="entry name" value="Calponin-homology domain, CH-domain"/>
    <property type="match status" value="1"/>
</dbReference>
<name>Q03486_PHYPO</name>
<proteinExistence type="evidence at transcript level"/>